<reference evidence="2" key="1">
    <citation type="submission" date="2016-10" db="EMBL/GenBank/DDBJ databases">
        <authorList>
            <person name="Varghese N."/>
            <person name="Submissions S."/>
        </authorList>
    </citation>
    <scope>NUCLEOTIDE SEQUENCE [LARGE SCALE GENOMIC DNA]</scope>
    <source>
        <strain evidence="2">DSM 23095</strain>
    </source>
</reference>
<sequence length="302" mass="34235">MKNPFWSHIFWKSKGLVFGILLSHVVIVAYGQDQVAKYFYDQDAKTPLTYLQLVSPTNGFLVYTDMKGMAILPDSVFKTQIDFNISGFGVNDTLISAFQLLKMDTVFLKMKDFELPEVSINSTLLSELKIGDRRSPIREVKRPIGVIGSDDINYRYTIRVQVPKRSQLLLDQVNICVSQILEKEEQVVVRLLYPLSVKKFKYGKNEQINDFVDLLPSPKIVTIKSAGWNVISFDEPIPIPKGTTDLFILFDLLETGSNSKFAIVEQAVTKDIDLGYYLTGGEIGVFHPDPIHPAVEFIFLKE</sequence>
<proteinExistence type="predicted"/>
<dbReference type="STRING" id="686796.SAMN04488104_100974"/>
<dbReference type="Proteomes" id="UP000199060">
    <property type="component" value="Unassembled WGS sequence"/>
</dbReference>
<organism evidence="1 2">
    <name type="scientific">Algoriphagus faecimaris</name>
    <dbReference type="NCBI Taxonomy" id="686796"/>
    <lineage>
        <taxon>Bacteria</taxon>
        <taxon>Pseudomonadati</taxon>
        <taxon>Bacteroidota</taxon>
        <taxon>Cytophagia</taxon>
        <taxon>Cytophagales</taxon>
        <taxon>Cyclobacteriaceae</taxon>
        <taxon>Algoriphagus</taxon>
    </lineage>
</organism>
<evidence type="ECO:0000313" key="1">
    <source>
        <dbReference type="EMBL" id="SDC91946.1"/>
    </source>
</evidence>
<dbReference type="RefSeq" id="WP_087938531.1">
    <property type="nucleotide sequence ID" value="NZ_FNAC01000009.1"/>
</dbReference>
<gene>
    <name evidence="1" type="ORF">SAMN04488104_100974</name>
</gene>
<keyword evidence="2" id="KW-1185">Reference proteome</keyword>
<protein>
    <submittedName>
        <fullName evidence="1">Uncharacterized protein</fullName>
    </submittedName>
</protein>
<evidence type="ECO:0000313" key="2">
    <source>
        <dbReference type="Proteomes" id="UP000199060"/>
    </source>
</evidence>
<name>A0A1G6QJP9_9BACT</name>
<accession>A0A1G6QJP9</accession>
<dbReference type="EMBL" id="FNAC01000009">
    <property type="protein sequence ID" value="SDC91946.1"/>
    <property type="molecule type" value="Genomic_DNA"/>
</dbReference>
<dbReference type="AlphaFoldDB" id="A0A1G6QJP9"/>